<accession>A0A0N4ZPP4</accession>
<feature type="compositionally biased region" description="Basic residues" evidence="1">
    <location>
        <begin position="93"/>
        <end position="106"/>
    </location>
</feature>
<dbReference type="WBParaSite" id="PTRK_0001050300.1">
    <property type="protein sequence ID" value="PTRK_0001050300.1"/>
    <property type="gene ID" value="PTRK_0001050300"/>
</dbReference>
<keyword evidence="2" id="KW-1185">Reference proteome</keyword>
<feature type="compositionally biased region" description="Polar residues" evidence="1">
    <location>
        <begin position="112"/>
        <end position="123"/>
    </location>
</feature>
<sequence length="159" mass="18732">MGSGVSKKDKYVKKDIEVKNDENVNKQHNLNMEIVDVIRPWTNISYGANIVVKDIQVNHLYRTLELNEKSYQSWVNAISDSEDEIRTFTKNKRPKKKIVRKKKVAPKRSPSIEPSKNIFDNTSNYNNKRNYYKDKPPFTFKRFPTPPPKFLASKNYEHL</sequence>
<name>A0A0N4ZPP4_PARTI</name>
<evidence type="ECO:0000313" key="3">
    <source>
        <dbReference type="WBParaSite" id="PTRK_0001050300.1"/>
    </source>
</evidence>
<dbReference type="AlphaFoldDB" id="A0A0N4ZPP4"/>
<dbReference type="Proteomes" id="UP000038045">
    <property type="component" value="Unplaced"/>
</dbReference>
<protein>
    <submittedName>
        <fullName evidence="3">PH domain-containing protein</fullName>
    </submittedName>
</protein>
<organism evidence="2 3">
    <name type="scientific">Parastrongyloides trichosuri</name>
    <name type="common">Possum-specific nematode worm</name>
    <dbReference type="NCBI Taxonomy" id="131310"/>
    <lineage>
        <taxon>Eukaryota</taxon>
        <taxon>Metazoa</taxon>
        <taxon>Ecdysozoa</taxon>
        <taxon>Nematoda</taxon>
        <taxon>Chromadorea</taxon>
        <taxon>Rhabditida</taxon>
        <taxon>Tylenchina</taxon>
        <taxon>Panagrolaimomorpha</taxon>
        <taxon>Strongyloidoidea</taxon>
        <taxon>Strongyloididae</taxon>
        <taxon>Parastrongyloides</taxon>
    </lineage>
</organism>
<feature type="region of interest" description="Disordered" evidence="1">
    <location>
        <begin position="93"/>
        <end position="126"/>
    </location>
</feature>
<reference evidence="3" key="1">
    <citation type="submission" date="2017-02" db="UniProtKB">
        <authorList>
            <consortium name="WormBaseParasite"/>
        </authorList>
    </citation>
    <scope>IDENTIFICATION</scope>
</reference>
<evidence type="ECO:0000256" key="1">
    <source>
        <dbReference type="SAM" id="MobiDB-lite"/>
    </source>
</evidence>
<proteinExistence type="predicted"/>
<evidence type="ECO:0000313" key="2">
    <source>
        <dbReference type="Proteomes" id="UP000038045"/>
    </source>
</evidence>